<accession>F6EIQ1</accession>
<dbReference type="KEGG" id="asd:AS9A_0521"/>
<organism evidence="2 3">
    <name type="scientific">Hoyosella subflava (strain DSM 45089 / JCM 17490 / NBRC 109087 / DQS3-9A1)</name>
    <name type="common">Amycolicicoccus subflavus</name>
    <dbReference type="NCBI Taxonomy" id="443218"/>
    <lineage>
        <taxon>Bacteria</taxon>
        <taxon>Bacillati</taxon>
        <taxon>Actinomycetota</taxon>
        <taxon>Actinomycetes</taxon>
        <taxon>Mycobacteriales</taxon>
        <taxon>Hoyosellaceae</taxon>
        <taxon>Hoyosella</taxon>
    </lineage>
</organism>
<proteinExistence type="predicted"/>
<keyword evidence="1" id="KW-0812">Transmembrane</keyword>
<reference evidence="2 3" key="1">
    <citation type="journal article" date="2011" name="J. Bacteriol.">
        <title>Complete genome sequence of Amycolicicoccus subflavus DQS3-9A1T, an actinomycete isolated from crude oil-polluted soil.</title>
        <authorList>
            <person name="Cai M."/>
            <person name="Chen W.M."/>
            <person name="Nie Y."/>
            <person name="Chi C.Q."/>
            <person name="Wang Y.N."/>
            <person name="Tang Y.Q."/>
            <person name="Li G.Y."/>
            <person name="Wu X.L."/>
        </authorList>
    </citation>
    <scope>NUCLEOTIDE SEQUENCE [LARGE SCALE GENOMIC DNA]</scope>
    <source>
        <strain evidence="3">DSM 45089 / DQS3-9A1</strain>
    </source>
</reference>
<evidence type="ECO:0000256" key="1">
    <source>
        <dbReference type="SAM" id="Phobius"/>
    </source>
</evidence>
<dbReference type="Pfam" id="PF04018">
    <property type="entry name" value="VCA0040-like"/>
    <property type="match status" value="1"/>
</dbReference>
<feature type="transmembrane region" description="Helical" evidence="1">
    <location>
        <begin position="190"/>
        <end position="208"/>
    </location>
</feature>
<name>F6EIQ1_HOYSD</name>
<keyword evidence="3" id="KW-1185">Reference proteome</keyword>
<feature type="transmembrane region" description="Helical" evidence="1">
    <location>
        <begin position="258"/>
        <end position="278"/>
    </location>
</feature>
<dbReference type="eggNOG" id="COG2035">
    <property type="taxonomic scope" value="Bacteria"/>
</dbReference>
<feature type="transmembrane region" description="Helical" evidence="1">
    <location>
        <begin position="61"/>
        <end position="82"/>
    </location>
</feature>
<protein>
    <recommendedName>
        <fullName evidence="4">DUF368 domain-containing protein</fullName>
    </recommendedName>
</protein>
<gene>
    <name evidence="2" type="ordered locus">AS9A_0521</name>
</gene>
<evidence type="ECO:0008006" key="4">
    <source>
        <dbReference type="Google" id="ProtNLM"/>
    </source>
</evidence>
<dbReference type="InterPro" id="IPR007163">
    <property type="entry name" value="VCA0040-like"/>
</dbReference>
<feature type="transmembrane region" description="Helical" evidence="1">
    <location>
        <begin position="118"/>
        <end position="137"/>
    </location>
</feature>
<evidence type="ECO:0000313" key="3">
    <source>
        <dbReference type="Proteomes" id="UP000009235"/>
    </source>
</evidence>
<keyword evidence="1" id="KW-1133">Transmembrane helix</keyword>
<dbReference type="EMBL" id="CP002786">
    <property type="protein sequence ID" value="AEF38976.1"/>
    <property type="molecule type" value="Genomic_DNA"/>
</dbReference>
<keyword evidence="1" id="KW-0472">Membrane</keyword>
<feature type="transmembrane region" description="Helical" evidence="1">
    <location>
        <begin position="94"/>
        <end position="112"/>
    </location>
</feature>
<dbReference type="Proteomes" id="UP000009235">
    <property type="component" value="Chromosome"/>
</dbReference>
<dbReference type="STRING" id="443218.AS9A_0521"/>
<dbReference type="PANTHER" id="PTHR37308:SF1">
    <property type="entry name" value="POLYPRENYL-PHOSPHATE TRANSPORTER"/>
    <property type="match status" value="1"/>
</dbReference>
<sequence length="293" mass="31176">MGTAEVIPGVSGGTVALITGIYDRLITSAGHAVSGIRIAATDLPRGQGTQRSLVEFRRVHWQLVIGVLIGMAVMLVVAAKIVAPLVEEYPQRSFALFFGLVLASLWVPFTGSGRAWTALNYLVALAAAAAAFFLTGLPPTEISDPNPLLIIGAAAVAICALVLPGVSGSFMLLAFGMYTVTINAVNDRDFGYLALFALGAVLGLSLFVKLLQWLLEHYHHLTLVVMTGLLLGSLRALWPWQPWEEERRELLAPSGDLAVTFGLIGLGMAVVIGILVVAHRHAAREHEPGAIVQ</sequence>
<evidence type="ECO:0000313" key="2">
    <source>
        <dbReference type="EMBL" id="AEF38976.1"/>
    </source>
</evidence>
<dbReference type="AlphaFoldDB" id="F6EIQ1"/>
<feature type="transmembrane region" description="Helical" evidence="1">
    <location>
        <begin position="149"/>
        <end position="178"/>
    </location>
</feature>
<dbReference type="PANTHER" id="PTHR37308">
    <property type="entry name" value="INTEGRAL MEMBRANE PROTEIN"/>
    <property type="match status" value="1"/>
</dbReference>
<dbReference type="HOGENOM" id="CLU_055621_0_0_11"/>